<sequence>MRILLIPVRYLPFGSASITISAHLVGPYSDVISMDMVLHNLYDFSLKAHLGRADFLDFIREIVQKNFVGPRKPGSI</sequence>
<protein>
    <submittedName>
        <fullName evidence="1">Uncharacterized protein</fullName>
    </submittedName>
</protein>
<dbReference type="Proteomes" id="UP000215145">
    <property type="component" value="Unassembled WGS sequence"/>
</dbReference>
<dbReference type="AlphaFoldDB" id="A0A229P0P1"/>
<name>A0A229P0P1_9BACL</name>
<reference evidence="1 2" key="1">
    <citation type="submission" date="2017-07" db="EMBL/GenBank/DDBJ databases">
        <title>Paenibacillus herberti R33 genome sequencing and assembly.</title>
        <authorList>
            <person name="Su W."/>
        </authorList>
    </citation>
    <scope>NUCLEOTIDE SEQUENCE [LARGE SCALE GENOMIC DNA]</scope>
    <source>
        <strain evidence="1 2">R33</strain>
    </source>
</reference>
<evidence type="ECO:0000313" key="2">
    <source>
        <dbReference type="Proteomes" id="UP000215145"/>
    </source>
</evidence>
<keyword evidence="2" id="KW-1185">Reference proteome</keyword>
<organism evidence="1 2">
    <name type="scientific">Paenibacillus herberti</name>
    <dbReference type="NCBI Taxonomy" id="1619309"/>
    <lineage>
        <taxon>Bacteria</taxon>
        <taxon>Bacillati</taxon>
        <taxon>Bacillota</taxon>
        <taxon>Bacilli</taxon>
        <taxon>Bacillales</taxon>
        <taxon>Paenibacillaceae</taxon>
        <taxon>Paenibacillus</taxon>
    </lineage>
</organism>
<evidence type="ECO:0000313" key="1">
    <source>
        <dbReference type="EMBL" id="OXM15601.1"/>
    </source>
</evidence>
<dbReference type="EMBL" id="NMUQ01000001">
    <property type="protein sequence ID" value="OXM15601.1"/>
    <property type="molecule type" value="Genomic_DNA"/>
</dbReference>
<gene>
    <name evidence="1" type="ORF">CGZ75_02385</name>
</gene>
<proteinExistence type="predicted"/>
<accession>A0A229P0P1</accession>
<comment type="caution">
    <text evidence="1">The sequence shown here is derived from an EMBL/GenBank/DDBJ whole genome shotgun (WGS) entry which is preliminary data.</text>
</comment>